<dbReference type="PROSITE" id="PS50297">
    <property type="entry name" value="ANK_REP_REGION"/>
    <property type="match status" value="2"/>
</dbReference>
<feature type="repeat" description="ANK" evidence="3">
    <location>
        <begin position="1043"/>
        <end position="1076"/>
    </location>
</feature>
<feature type="repeat" description="ANK" evidence="3">
    <location>
        <begin position="888"/>
        <end position="920"/>
    </location>
</feature>
<keyword evidence="2 3" id="KW-0040">ANK repeat</keyword>
<name>A0AAV9XR26_9PEZI</name>
<dbReference type="SMART" id="SM00248">
    <property type="entry name" value="ANK"/>
    <property type="match status" value="13"/>
</dbReference>
<dbReference type="Proteomes" id="UP001365542">
    <property type="component" value="Unassembled WGS sequence"/>
</dbReference>
<evidence type="ECO:0000313" key="5">
    <source>
        <dbReference type="Proteomes" id="UP001365542"/>
    </source>
</evidence>
<dbReference type="InterPro" id="IPR002110">
    <property type="entry name" value="Ankyrin_rpt"/>
</dbReference>
<dbReference type="InterPro" id="IPR051070">
    <property type="entry name" value="NF-kappa-B_inhibitor"/>
</dbReference>
<dbReference type="AlphaFoldDB" id="A0AAV9XR26"/>
<evidence type="ECO:0008006" key="6">
    <source>
        <dbReference type="Google" id="ProtNLM"/>
    </source>
</evidence>
<dbReference type="SUPFAM" id="SSF48403">
    <property type="entry name" value="Ankyrin repeat"/>
    <property type="match status" value="2"/>
</dbReference>
<gene>
    <name evidence="4" type="ORF">TWF694_001109</name>
</gene>
<comment type="caution">
    <text evidence="4">The sequence shown here is derived from an EMBL/GenBank/DDBJ whole genome shotgun (WGS) entry which is preliminary data.</text>
</comment>
<evidence type="ECO:0000256" key="1">
    <source>
        <dbReference type="ARBA" id="ARBA00022737"/>
    </source>
</evidence>
<dbReference type="Pfam" id="PF12796">
    <property type="entry name" value="Ank_2"/>
    <property type="match status" value="3"/>
</dbReference>
<sequence>MTMRAVVVRPRTALLLPCRPTQWRCLSFGWRPRAPKWAQHSLISKCNVETQFGVGTPQARVPGLRRGFEYSFPSRTASTATREERLKTQVQNELRTANFNNIHQDIISKITDQPRDKLISEKILITLSTARRPLRRAELETILSLIIEATTINELQSSIDKNVSRGFIVNKENRNLQIKDEACNFLFSGGREMLGWSASDDREIARLLINYLCDKNLVKLGPCKTAEEWRQREKDYPLLLYAASSWIYHLTKADGQAPVLVNKASQLWTTGLDSTYGVWLQAAFMDKQTARGEPIESSVLDMHNYRTEVEDSTLKSFSENGSEILTSWLQWTRTGDSSELRIFNQKYSPGAELLTQFGLEFLDVLRTRNFSAGFDIFKFRSMFRAHDIRDVMNRVDDAGETLLHSVVKYGDLALLGQVLEQEPDVNVYGAIGYTPLHYAAQRLSAAFVKALLAAGADPNGSLPYMPTPLHCACESKPGKNEMKKIAQQQEALDIVKILIEAGAKPAAVDGDGVTPLAFAAMNDHDEIVTYLSKLYSTDEINAVGWWGTTEPLTALTAAIIYGARKSIVRGLINKGGTGPPGASKLPIPQIFESSCSISPEVFKLLRQSFPDSMMDSSGQSLISRLFEHCGRPQLMILKSLLNSERERNSVFENYEPYKESTLQGVALSGLVGVILDFAKAEKTKEIGEKLPWKDIWKDICRQDVEKAEIKRFLHQRPEFDTTEYLTDALFESLACKSSEETALFYLQRLKPKFEDKTCLPPWKLKDEKTGDTILHLVCENNLDKVYMQLENNYSKAIKDNVNAQNMKGETPLMKCFGYDPVKNMRSGLICRLLENRMDLTIRDNRGQTALYHVIDSEEWEDTNEDVTAVEMLLKKDQTKKTLEIPDNLGLLPIDLACLNNDIEVVRKLEEYGAKLRLTDDKGFDIFPRMRLKPSRAVAADPLILEMIKMGADINYVNSRGQTLLFKALRAGSASLVRMLLVEYKVDPTQPLRGIYDYLPEETYTALPFLNGCQYYPRMTMVLLRYATPKQRRALINGRSQDGKGETPLHFFMRKSTEVGVIRALIEAGADVNAVDANGNTPLWYANRRGSGLTFVEGGEVESVTPAYYLLKAGADPNYRNPITGETILEHIVHEQRFDLKISAIDLLIQHGGLDRNVDPAWIHTNADPKYPPDYLYSRVYGEIARLLAKAKQEGK</sequence>
<proteinExistence type="predicted"/>
<feature type="repeat" description="ANK" evidence="3">
    <location>
        <begin position="431"/>
        <end position="459"/>
    </location>
</feature>
<dbReference type="PROSITE" id="PS50088">
    <property type="entry name" value="ANK_REPEAT"/>
    <property type="match status" value="3"/>
</dbReference>
<evidence type="ECO:0000256" key="3">
    <source>
        <dbReference type="PROSITE-ProRule" id="PRU00023"/>
    </source>
</evidence>
<protein>
    <recommendedName>
        <fullName evidence="6">Ankyrin</fullName>
    </recommendedName>
</protein>
<dbReference type="PANTHER" id="PTHR46680:SF3">
    <property type="entry name" value="NF-KAPPA-B INHIBITOR CACTUS"/>
    <property type="match status" value="1"/>
</dbReference>
<dbReference type="EMBL" id="JAVHJO010000001">
    <property type="protein sequence ID" value="KAK6544414.1"/>
    <property type="molecule type" value="Genomic_DNA"/>
</dbReference>
<dbReference type="Gene3D" id="1.25.40.20">
    <property type="entry name" value="Ankyrin repeat-containing domain"/>
    <property type="match status" value="3"/>
</dbReference>
<evidence type="ECO:0000313" key="4">
    <source>
        <dbReference type="EMBL" id="KAK6544414.1"/>
    </source>
</evidence>
<dbReference type="PRINTS" id="PR01415">
    <property type="entry name" value="ANKYRIN"/>
</dbReference>
<keyword evidence="1" id="KW-0677">Repeat</keyword>
<keyword evidence="5" id="KW-1185">Reference proteome</keyword>
<dbReference type="PANTHER" id="PTHR46680">
    <property type="entry name" value="NF-KAPPA-B INHIBITOR ALPHA"/>
    <property type="match status" value="1"/>
</dbReference>
<accession>A0AAV9XR26</accession>
<reference evidence="4 5" key="1">
    <citation type="submission" date="2019-10" db="EMBL/GenBank/DDBJ databases">
        <authorList>
            <person name="Palmer J.M."/>
        </authorList>
    </citation>
    <scope>NUCLEOTIDE SEQUENCE [LARGE SCALE GENOMIC DNA]</scope>
    <source>
        <strain evidence="4 5">TWF694</strain>
    </source>
</reference>
<dbReference type="InterPro" id="IPR036770">
    <property type="entry name" value="Ankyrin_rpt-contain_sf"/>
</dbReference>
<evidence type="ECO:0000256" key="2">
    <source>
        <dbReference type="ARBA" id="ARBA00023043"/>
    </source>
</evidence>
<organism evidence="4 5">
    <name type="scientific">Orbilia ellipsospora</name>
    <dbReference type="NCBI Taxonomy" id="2528407"/>
    <lineage>
        <taxon>Eukaryota</taxon>
        <taxon>Fungi</taxon>
        <taxon>Dikarya</taxon>
        <taxon>Ascomycota</taxon>
        <taxon>Pezizomycotina</taxon>
        <taxon>Orbiliomycetes</taxon>
        <taxon>Orbiliales</taxon>
        <taxon>Orbiliaceae</taxon>
        <taxon>Orbilia</taxon>
    </lineage>
</organism>